<proteinExistence type="predicted"/>
<evidence type="ECO:0000313" key="2">
    <source>
        <dbReference type="Proteomes" id="UP001164539"/>
    </source>
</evidence>
<reference evidence="1 2" key="1">
    <citation type="journal article" date="2023" name="Science">
        <title>Complex scaffold remodeling in plant triterpene biosynthesis.</title>
        <authorList>
            <person name="De La Pena R."/>
            <person name="Hodgson H."/>
            <person name="Liu J.C."/>
            <person name="Stephenson M.J."/>
            <person name="Martin A.C."/>
            <person name="Owen C."/>
            <person name="Harkess A."/>
            <person name="Leebens-Mack J."/>
            <person name="Jimenez L.E."/>
            <person name="Osbourn A."/>
            <person name="Sattely E.S."/>
        </authorList>
    </citation>
    <scope>NUCLEOTIDE SEQUENCE [LARGE SCALE GENOMIC DNA]</scope>
    <source>
        <strain evidence="2">cv. JPN11</strain>
        <tissue evidence="1">Leaf</tissue>
    </source>
</reference>
<gene>
    <name evidence="1" type="ORF">OWV82_002437</name>
</gene>
<sequence length="308" mass="34201">MAQLPPKIPNMTPAWPDFPHQKMPPMAANISSNSQNPSWVDEFLDFSSAKRGTHRRSVSDSIAFLEAPMLEECRGSGAAPGSGNNNEFDKFDDEQFMSMFTDDMPNAVAPTLSSSNPSSPSDHNSINDEKDTSPDQKPQIRKESDEVQSRCKTEAPALPNSATNNSSDRISDPKRVKRILANRQSAQRSRVRKLQYISELERSVTSLQAEVSVLSPRVAFLDHQRLLLNVDNSALKQRIAALAQDKIFKDAHQEALKREIERLRQVYHQQNLKKMENGGASPAPAPPQAAAEAKACMPMEKEAQLLNV</sequence>
<keyword evidence="2" id="KW-1185">Reference proteome</keyword>
<name>A0ACC1Z1T4_MELAZ</name>
<organism evidence="1 2">
    <name type="scientific">Melia azedarach</name>
    <name type="common">Chinaberry tree</name>
    <dbReference type="NCBI Taxonomy" id="155640"/>
    <lineage>
        <taxon>Eukaryota</taxon>
        <taxon>Viridiplantae</taxon>
        <taxon>Streptophyta</taxon>
        <taxon>Embryophyta</taxon>
        <taxon>Tracheophyta</taxon>
        <taxon>Spermatophyta</taxon>
        <taxon>Magnoliopsida</taxon>
        <taxon>eudicotyledons</taxon>
        <taxon>Gunneridae</taxon>
        <taxon>Pentapetalae</taxon>
        <taxon>rosids</taxon>
        <taxon>malvids</taxon>
        <taxon>Sapindales</taxon>
        <taxon>Meliaceae</taxon>
        <taxon>Melia</taxon>
    </lineage>
</organism>
<protein>
    <submittedName>
        <fullName evidence="1">Basic-leucine zipper transcription factor</fullName>
    </submittedName>
</protein>
<dbReference type="EMBL" id="CM051394">
    <property type="protein sequence ID" value="KAJ4729702.1"/>
    <property type="molecule type" value="Genomic_DNA"/>
</dbReference>
<accession>A0ACC1Z1T4</accession>
<dbReference type="Proteomes" id="UP001164539">
    <property type="component" value="Chromosome 1"/>
</dbReference>
<evidence type="ECO:0000313" key="1">
    <source>
        <dbReference type="EMBL" id="KAJ4729702.1"/>
    </source>
</evidence>
<comment type="caution">
    <text evidence="1">The sequence shown here is derived from an EMBL/GenBank/DDBJ whole genome shotgun (WGS) entry which is preliminary data.</text>
</comment>